<dbReference type="Pfam" id="PF01042">
    <property type="entry name" value="Ribonuc_L-PSP"/>
    <property type="match status" value="1"/>
</dbReference>
<reference evidence="1" key="1">
    <citation type="submission" date="2021-01" db="EMBL/GenBank/DDBJ databases">
        <title>Modified the classification status of verrucomicrobia.</title>
        <authorList>
            <person name="Feng X."/>
        </authorList>
    </citation>
    <scope>NUCLEOTIDE SEQUENCE</scope>
    <source>
        <strain evidence="1">KCTC 13126</strain>
    </source>
</reference>
<name>A0A934RTL6_9BACT</name>
<evidence type="ECO:0000313" key="1">
    <source>
        <dbReference type="EMBL" id="MBK1876208.1"/>
    </source>
</evidence>
<organism evidence="1 2">
    <name type="scientific">Pelagicoccus mobilis</name>
    <dbReference type="NCBI Taxonomy" id="415221"/>
    <lineage>
        <taxon>Bacteria</taxon>
        <taxon>Pseudomonadati</taxon>
        <taxon>Verrucomicrobiota</taxon>
        <taxon>Opitutia</taxon>
        <taxon>Puniceicoccales</taxon>
        <taxon>Pelagicoccaceae</taxon>
        <taxon>Pelagicoccus</taxon>
    </lineage>
</organism>
<dbReference type="RefSeq" id="WP_200354424.1">
    <property type="nucleotide sequence ID" value="NZ_JAENIL010000007.1"/>
</dbReference>
<keyword evidence="2" id="KW-1185">Reference proteome</keyword>
<proteinExistence type="predicted"/>
<dbReference type="AlphaFoldDB" id="A0A934RTL6"/>
<evidence type="ECO:0000313" key="2">
    <source>
        <dbReference type="Proteomes" id="UP000617628"/>
    </source>
</evidence>
<dbReference type="PANTHER" id="PTHR11803:SF39">
    <property type="entry name" value="2-IMINOBUTANOATE_2-IMINOPROPANOATE DEAMINASE"/>
    <property type="match status" value="1"/>
</dbReference>
<comment type="caution">
    <text evidence="1">The sequence shown here is derived from an EMBL/GenBank/DDBJ whole genome shotgun (WGS) entry which is preliminary data.</text>
</comment>
<dbReference type="InterPro" id="IPR006175">
    <property type="entry name" value="YjgF/YER057c/UK114"/>
</dbReference>
<dbReference type="InterPro" id="IPR035959">
    <property type="entry name" value="RutC-like_sf"/>
</dbReference>
<protein>
    <recommendedName>
        <fullName evidence="3">Translation initiation inhibitor</fullName>
    </recommendedName>
</protein>
<dbReference type="EMBL" id="JAENIL010000007">
    <property type="protein sequence ID" value="MBK1876208.1"/>
    <property type="molecule type" value="Genomic_DNA"/>
</dbReference>
<dbReference type="PANTHER" id="PTHR11803">
    <property type="entry name" value="2-IMINOBUTANOATE/2-IMINOPROPANOATE DEAMINASE RIDA"/>
    <property type="match status" value="1"/>
</dbReference>
<dbReference type="Gene3D" id="3.30.1330.40">
    <property type="entry name" value="RutC-like"/>
    <property type="match status" value="2"/>
</dbReference>
<gene>
    <name evidence="1" type="ORF">JIN87_04970</name>
</gene>
<accession>A0A934RTL6</accession>
<evidence type="ECO:0008006" key="3">
    <source>
        <dbReference type="Google" id="ProtNLM"/>
    </source>
</evidence>
<dbReference type="SUPFAM" id="SSF55298">
    <property type="entry name" value="YjgF-like"/>
    <property type="match status" value="1"/>
</dbReference>
<dbReference type="CDD" id="cd06153">
    <property type="entry name" value="YjgF_YER057c_UK114_like_5"/>
    <property type="match status" value="1"/>
</dbReference>
<sequence>MITNQQVHSTLPVSVQYSLFQGKSGVKELHIIICPNQYGTFQEQLNQVTQAYRNLLTDLDTDLNSSVLRRFFCSDLPNQADVLKANAYANSRTSESPCAISWVNQAPAHPAKVALWAYHIIDPVTELAPVKTNTSLSLSRGELTHHWDTKLYSIRADDSYSQSRDILETYCQRLDQRNATLYDHCIRTWFYVKDVDTQYQGLVDARNHIFDQEGLTADTHYIASTGIAGGLHETKARVAMDAYAISGVRPEQIEFISALDHLSPTQLYGVAFERATAVSYQDRKHIFVSGTASIDWQGKILHEGDVLKQLDRTLENIEALLTQASAKMSDNNVFIVYLRDMADQFAIQEQLALRHPDIPTVFVHAPVCRPGWLIEIESIATVVADKPDLPFF</sequence>
<dbReference type="Proteomes" id="UP000617628">
    <property type="component" value="Unassembled WGS sequence"/>
</dbReference>
<dbReference type="GO" id="GO:0019239">
    <property type="term" value="F:deaminase activity"/>
    <property type="evidence" value="ECO:0007669"/>
    <property type="project" value="TreeGrafter"/>
</dbReference>
<dbReference type="GO" id="GO:0005829">
    <property type="term" value="C:cytosol"/>
    <property type="evidence" value="ECO:0007669"/>
    <property type="project" value="TreeGrafter"/>
</dbReference>